<dbReference type="InterPro" id="IPR003959">
    <property type="entry name" value="ATPase_AAA_core"/>
</dbReference>
<evidence type="ECO:0000313" key="4">
    <source>
        <dbReference type="Proteomes" id="UP000250140"/>
    </source>
</evidence>
<gene>
    <name evidence="3" type="ORF">AOQ84DRAFT_403163</name>
</gene>
<dbReference type="Proteomes" id="UP000250140">
    <property type="component" value="Unassembled WGS sequence"/>
</dbReference>
<dbReference type="EMBL" id="KV748454">
    <property type="protein sequence ID" value="OCL15369.1"/>
    <property type="molecule type" value="Genomic_DNA"/>
</dbReference>
<dbReference type="SUPFAM" id="SSF52540">
    <property type="entry name" value="P-loop containing nucleoside triphosphate hydrolases"/>
    <property type="match status" value="1"/>
</dbReference>
<dbReference type="InterPro" id="IPR056599">
    <property type="entry name" value="AAA_lid_fung"/>
</dbReference>
<feature type="domain" description="AAA+ ATPase" evidence="2">
    <location>
        <begin position="458"/>
        <end position="585"/>
    </location>
</feature>
<evidence type="ECO:0000256" key="1">
    <source>
        <dbReference type="SAM" id="MobiDB-lite"/>
    </source>
</evidence>
<dbReference type="GO" id="GO:0005524">
    <property type="term" value="F:ATP binding"/>
    <property type="evidence" value="ECO:0007669"/>
    <property type="project" value="InterPro"/>
</dbReference>
<dbReference type="Pfam" id="PF23232">
    <property type="entry name" value="AAA_lid_13"/>
    <property type="match status" value="1"/>
</dbReference>
<dbReference type="PANTHER" id="PTHR46411:SF4">
    <property type="entry name" value="AAA+ ATPASE DOMAIN-CONTAINING PROTEIN"/>
    <property type="match status" value="1"/>
</dbReference>
<dbReference type="InterPro" id="IPR027417">
    <property type="entry name" value="P-loop_NTPase"/>
</dbReference>
<dbReference type="SMART" id="SM00382">
    <property type="entry name" value="AAA"/>
    <property type="match status" value="1"/>
</dbReference>
<accession>A0A8E2FE64</accession>
<proteinExistence type="predicted"/>
<dbReference type="OrthoDB" id="10042665at2759"/>
<evidence type="ECO:0000259" key="2">
    <source>
        <dbReference type="SMART" id="SM00382"/>
    </source>
</evidence>
<dbReference type="Pfam" id="PF22942">
    <property type="entry name" value="DUF7025"/>
    <property type="match status" value="1"/>
</dbReference>
<dbReference type="InterPro" id="IPR003593">
    <property type="entry name" value="AAA+_ATPase"/>
</dbReference>
<dbReference type="AlphaFoldDB" id="A0A8E2FE64"/>
<reference evidence="3 4" key="1">
    <citation type="journal article" date="2016" name="Nat. Commun.">
        <title>Ectomycorrhizal ecology is imprinted in the genome of the dominant symbiotic fungus Cenococcum geophilum.</title>
        <authorList>
            <consortium name="DOE Joint Genome Institute"/>
            <person name="Peter M."/>
            <person name="Kohler A."/>
            <person name="Ohm R.A."/>
            <person name="Kuo A."/>
            <person name="Krutzmann J."/>
            <person name="Morin E."/>
            <person name="Arend M."/>
            <person name="Barry K.W."/>
            <person name="Binder M."/>
            <person name="Choi C."/>
            <person name="Clum A."/>
            <person name="Copeland A."/>
            <person name="Grisel N."/>
            <person name="Haridas S."/>
            <person name="Kipfer T."/>
            <person name="LaButti K."/>
            <person name="Lindquist E."/>
            <person name="Lipzen A."/>
            <person name="Maire R."/>
            <person name="Meier B."/>
            <person name="Mihaltcheva S."/>
            <person name="Molinier V."/>
            <person name="Murat C."/>
            <person name="Poggeler S."/>
            <person name="Quandt C.A."/>
            <person name="Sperisen C."/>
            <person name="Tritt A."/>
            <person name="Tisserant E."/>
            <person name="Crous P.W."/>
            <person name="Henrissat B."/>
            <person name="Nehls U."/>
            <person name="Egli S."/>
            <person name="Spatafora J.W."/>
            <person name="Grigoriev I.V."/>
            <person name="Martin F.M."/>
        </authorList>
    </citation>
    <scope>NUCLEOTIDE SEQUENCE [LARGE SCALE GENOMIC DNA]</scope>
    <source>
        <strain evidence="3 4">CBS 207.34</strain>
    </source>
</reference>
<feature type="compositionally biased region" description="Polar residues" evidence="1">
    <location>
        <begin position="23"/>
        <end position="32"/>
    </location>
</feature>
<dbReference type="GO" id="GO:0016887">
    <property type="term" value="F:ATP hydrolysis activity"/>
    <property type="evidence" value="ECO:0007669"/>
    <property type="project" value="InterPro"/>
</dbReference>
<dbReference type="CDD" id="cd19481">
    <property type="entry name" value="RecA-like_protease"/>
    <property type="match status" value="1"/>
</dbReference>
<protein>
    <submittedName>
        <fullName evidence="3">P-loop containing nucleoside triphosphate hydrolase protein</fullName>
    </submittedName>
</protein>
<keyword evidence="3" id="KW-0378">Hydrolase</keyword>
<keyword evidence="4" id="KW-1185">Reference proteome</keyword>
<sequence>MAGTSGENLVERISNYPKEKSEMSGQNNTAPDDSTVPIAKPLLVQNLHPVTTTSAPPTKFYHMSTPQVVNEQLQVLSANPALGLDLPPPPPLPPLGGLTDNPTAHRATVQPGDIFPSKPTTYVVKLGYAIETRDLDGKTVSIQRFDGPQLEQGNAPVPILEYHIVRYESSDIEVVCVNIHSTMLINVLRSIVRYTDENLDGNKVQLVQPYKLIYSHEDELRNFKNNHPETHSAEYKEECDKHVDFLLKFLDDQERLGRGLWIEKARWKNIPPMATFKNLWLLLRPGDLASVDRDDALEPYIIRTITGGPLEGVARLYTVSLFNVDCNGTYFGRAAHTITMEPFDGEVQVTKLRIFPARFHPDHDSMKQKFIERGKKFFQTVKEATYREYIGSTVQGEKRKGVLDINNVLEPRFDPKVMDRLVVDDNKKRMIQAICREYTTLENPAAARTKDIVSGKGEGRIFFLHGSPGVGKTLTAECVAEFTGRPLLTITACDVGITASDVEDNLREFFELSERWRAILLLDEADIYLERRGRNDLERNSVVSVFLRALEYYQGTLFITTNRVGLFDEALKSRIHVSVYYKAFDSNMREKIWDNTFDKLMSERGGDFEIAWNVESYVKHDPEVVNLNWNGREIRNGFQTAVTQAEFDAQGTGAKVRLEKKHLEQVMRMSRAFEEYLNVTHKGDDSFLAKANGYRADDFDKEMVFKVVAHTLSSLAALKAGKAKP</sequence>
<name>A0A8E2FE64_9PEZI</name>
<dbReference type="Pfam" id="PF00004">
    <property type="entry name" value="AAA"/>
    <property type="match status" value="1"/>
</dbReference>
<organism evidence="3 4">
    <name type="scientific">Glonium stellatum</name>
    <dbReference type="NCBI Taxonomy" id="574774"/>
    <lineage>
        <taxon>Eukaryota</taxon>
        <taxon>Fungi</taxon>
        <taxon>Dikarya</taxon>
        <taxon>Ascomycota</taxon>
        <taxon>Pezizomycotina</taxon>
        <taxon>Dothideomycetes</taxon>
        <taxon>Pleosporomycetidae</taxon>
        <taxon>Gloniales</taxon>
        <taxon>Gloniaceae</taxon>
        <taxon>Glonium</taxon>
    </lineage>
</organism>
<dbReference type="Gene3D" id="3.40.50.300">
    <property type="entry name" value="P-loop containing nucleotide triphosphate hydrolases"/>
    <property type="match status" value="1"/>
</dbReference>
<dbReference type="InterPro" id="IPR054289">
    <property type="entry name" value="DUF7025"/>
</dbReference>
<feature type="region of interest" description="Disordered" evidence="1">
    <location>
        <begin position="1"/>
        <end position="34"/>
    </location>
</feature>
<dbReference type="PANTHER" id="PTHR46411">
    <property type="entry name" value="FAMILY ATPASE, PUTATIVE-RELATED"/>
    <property type="match status" value="1"/>
</dbReference>
<evidence type="ECO:0000313" key="3">
    <source>
        <dbReference type="EMBL" id="OCL15369.1"/>
    </source>
</evidence>